<accession>A0AAD9KKV8</accession>
<dbReference type="SUPFAM" id="SSF52540">
    <property type="entry name" value="P-loop containing nucleoside triphosphate hydrolases"/>
    <property type="match status" value="1"/>
</dbReference>
<keyword evidence="2" id="KW-0963">Cytoplasm</keyword>
<dbReference type="InterPro" id="IPR001752">
    <property type="entry name" value="Kinesin_motor_dom"/>
</dbReference>
<keyword evidence="3 10" id="KW-0493">Microtubule</keyword>
<name>A0AAD9KKV8_RIDPI</name>
<dbReference type="PANTHER" id="PTHR47969:SF21">
    <property type="entry name" value="KINESIN-LIKE PROTEIN"/>
    <property type="match status" value="1"/>
</dbReference>
<protein>
    <recommendedName>
        <fullName evidence="10">Kinesin-like protein</fullName>
    </recommendedName>
</protein>
<evidence type="ECO:0000256" key="7">
    <source>
        <dbReference type="ARBA" id="ARBA00023175"/>
    </source>
</evidence>
<dbReference type="GO" id="GO:0008017">
    <property type="term" value="F:microtubule binding"/>
    <property type="evidence" value="ECO:0007669"/>
    <property type="project" value="InterPro"/>
</dbReference>
<dbReference type="Proteomes" id="UP001209878">
    <property type="component" value="Unassembled WGS sequence"/>
</dbReference>
<dbReference type="GO" id="GO:0003777">
    <property type="term" value="F:microtubule motor activity"/>
    <property type="evidence" value="ECO:0007669"/>
    <property type="project" value="InterPro"/>
</dbReference>
<dbReference type="PROSITE" id="PS00411">
    <property type="entry name" value="KINESIN_MOTOR_1"/>
    <property type="match status" value="1"/>
</dbReference>
<evidence type="ECO:0000256" key="9">
    <source>
        <dbReference type="PROSITE-ProRule" id="PRU00283"/>
    </source>
</evidence>
<dbReference type="GO" id="GO:0005524">
    <property type="term" value="F:ATP binding"/>
    <property type="evidence" value="ECO:0007669"/>
    <property type="project" value="UniProtKB-UniRule"/>
</dbReference>
<comment type="caution">
    <text evidence="13">The sequence shown here is derived from an EMBL/GenBank/DDBJ whole genome shotgun (WGS) entry which is preliminary data.</text>
</comment>
<comment type="subcellular location">
    <subcellularLocation>
        <location evidence="1">Cytoplasm</location>
        <location evidence="1">Cytoskeleton</location>
    </subcellularLocation>
</comment>
<keyword evidence="14" id="KW-1185">Reference proteome</keyword>
<evidence type="ECO:0000313" key="13">
    <source>
        <dbReference type="EMBL" id="KAK2173121.1"/>
    </source>
</evidence>
<dbReference type="FunFam" id="3.40.850.10:FF:000029">
    <property type="entry name" value="Kinesin-like protein KIF17"/>
    <property type="match status" value="1"/>
</dbReference>
<feature type="coiled-coil region" evidence="11">
    <location>
        <begin position="629"/>
        <end position="656"/>
    </location>
</feature>
<evidence type="ECO:0000256" key="2">
    <source>
        <dbReference type="ARBA" id="ARBA00022490"/>
    </source>
</evidence>
<dbReference type="PROSITE" id="PS50067">
    <property type="entry name" value="KINESIN_MOTOR_2"/>
    <property type="match status" value="1"/>
</dbReference>
<evidence type="ECO:0000256" key="3">
    <source>
        <dbReference type="ARBA" id="ARBA00022701"/>
    </source>
</evidence>
<dbReference type="InterPro" id="IPR036961">
    <property type="entry name" value="Kinesin_motor_dom_sf"/>
</dbReference>
<organism evidence="13 14">
    <name type="scientific">Ridgeia piscesae</name>
    <name type="common">Tubeworm</name>
    <dbReference type="NCBI Taxonomy" id="27915"/>
    <lineage>
        <taxon>Eukaryota</taxon>
        <taxon>Metazoa</taxon>
        <taxon>Spiralia</taxon>
        <taxon>Lophotrochozoa</taxon>
        <taxon>Annelida</taxon>
        <taxon>Polychaeta</taxon>
        <taxon>Sedentaria</taxon>
        <taxon>Canalipalpata</taxon>
        <taxon>Sabellida</taxon>
        <taxon>Siboglinidae</taxon>
        <taxon>Ridgeia</taxon>
    </lineage>
</organism>
<feature type="coiled-coil region" evidence="11">
    <location>
        <begin position="548"/>
        <end position="575"/>
    </location>
</feature>
<keyword evidence="5 9" id="KW-0067">ATP-binding</keyword>
<dbReference type="Gene3D" id="3.40.850.10">
    <property type="entry name" value="Kinesin motor domain"/>
    <property type="match status" value="1"/>
</dbReference>
<sequence length="755" mass="85429">MAAEAVKVIVRCRPMNTRELTMTCSDIIKIDGAIGQCLIRNPNDKKSVPKAFTFDGAYDQNSTTEQIYADIGYPLVEGVTEGYNGTIFAYGQTGCGKSFTMQGIPNPTTQRGIIPRAFDHIFETIQVSESSQYLVHASYLEIYNEDVRDLLGKDSKMKLDLKEHPDKGVYIQDLSMHLCKNVFDCERVMEKGWKNRAVGSTMMNAESSRSHSIFTIHLERCDEDDTGEEHIRVAKLNLVDLAGSERQAKTGATGDRLKEATKINLSLSALGNVISALVDGKAKHIPYRDSKLTRLLQDSLGGNTKTLMVACLSPADNNYDETLSTLRYANRAKNIKNKPKINEDPKDALLREYQDEIKKLRAMLRGEIPVDISGNLDASTPENGKPIDKVVIENTEQIETEKERLRQEYEEEISNLKHEFEEMKLSKERLQDEMGRLKQNLDSDIAVVEEAAKSVSKGEGSTQTSRCDLHASTVVGNKTTTKKIPKKSTSLTVSAAALFLSLSHHTTLTVCMSLKGDRVLTPQRAVHLNTRKEGGVAPRSSPTGEQHLQMLAQKHNEALRRLQELEQQVVGGEQAHNEEVKKRRQQKRMYAENRKKRLADALKKMDGDDILLNIYDNVHEELRVKTKLLDREKEKTDSLEQDIQDLQTEFESDRNDYLDTIRKQDQKIKWLQSVIDKIHPCLRRDSNYVNLDRIRAQSQWDEDNQTWTIPRLTIENAKLPSTTGTAVSVCYSCHSSGDHFIFTTFLQFFKPDFSP</sequence>
<proteinExistence type="inferred from homology"/>
<evidence type="ECO:0000256" key="6">
    <source>
        <dbReference type="ARBA" id="ARBA00023054"/>
    </source>
</evidence>
<dbReference type="PRINTS" id="PR00380">
    <property type="entry name" value="KINESINHEAVY"/>
</dbReference>
<evidence type="ECO:0000256" key="5">
    <source>
        <dbReference type="ARBA" id="ARBA00022840"/>
    </source>
</evidence>
<dbReference type="GO" id="GO:0007018">
    <property type="term" value="P:microtubule-based movement"/>
    <property type="evidence" value="ECO:0007669"/>
    <property type="project" value="InterPro"/>
</dbReference>
<gene>
    <name evidence="13" type="ORF">NP493_901g00090</name>
</gene>
<keyword evidence="4 9" id="KW-0547">Nucleotide-binding</keyword>
<dbReference type="InterPro" id="IPR027417">
    <property type="entry name" value="P-loop_NTPase"/>
</dbReference>
<feature type="binding site" evidence="9">
    <location>
        <begin position="91"/>
        <end position="98"/>
    </location>
    <ligand>
        <name>ATP</name>
        <dbReference type="ChEBI" id="CHEBI:30616"/>
    </ligand>
</feature>
<dbReference type="InterPro" id="IPR027640">
    <property type="entry name" value="Kinesin-like_fam"/>
</dbReference>
<feature type="coiled-coil region" evidence="11">
    <location>
        <begin position="392"/>
        <end position="440"/>
    </location>
</feature>
<dbReference type="AlphaFoldDB" id="A0AAD9KKV8"/>
<feature type="domain" description="Kinesin motor" evidence="12">
    <location>
        <begin position="5"/>
        <end position="335"/>
    </location>
</feature>
<reference evidence="13" key="1">
    <citation type="journal article" date="2023" name="Mol. Biol. Evol.">
        <title>Third-Generation Sequencing Reveals the Adaptive Role of the Epigenome in Three Deep-Sea Polychaetes.</title>
        <authorList>
            <person name="Perez M."/>
            <person name="Aroh O."/>
            <person name="Sun Y."/>
            <person name="Lan Y."/>
            <person name="Juniper S.K."/>
            <person name="Young C.R."/>
            <person name="Angers B."/>
            <person name="Qian P.Y."/>
        </authorList>
    </citation>
    <scope>NUCLEOTIDE SEQUENCE</scope>
    <source>
        <strain evidence="13">R07B-5</strain>
    </source>
</reference>
<comment type="similarity">
    <text evidence="9 10">Belongs to the TRAFAC class myosin-kinesin ATPase superfamily. Kinesin family.</text>
</comment>
<keyword evidence="8" id="KW-0206">Cytoskeleton</keyword>
<keyword evidence="6 11" id="KW-0175">Coiled coil</keyword>
<evidence type="ECO:0000259" key="12">
    <source>
        <dbReference type="PROSITE" id="PS50067"/>
    </source>
</evidence>
<dbReference type="PANTHER" id="PTHR47969">
    <property type="entry name" value="CHROMOSOME-ASSOCIATED KINESIN KIF4A-RELATED"/>
    <property type="match status" value="1"/>
</dbReference>
<evidence type="ECO:0000256" key="11">
    <source>
        <dbReference type="SAM" id="Coils"/>
    </source>
</evidence>
<evidence type="ECO:0000313" key="14">
    <source>
        <dbReference type="Proteomes" id="UP001209878"/>
    </source>
</evidence>
<dbReference type="GO" id="GO:0005874">
    <property type="term" value="C:microtubule"/>
    <property type="evidence" value="ECO:0007669"/>
    <property type="project" value="UniProtKB-KW"/>
</dbReference>
<evidence type="ECO:0000256" key="10">
    <source>
        <dbReference type="RuleBase" id="RU000394"/>
    </source>
</evidence>
<keyword evidence="7 9" id="KW-0505">Motor protein</keyword>
<evidence type="ECO:0000256" key="8">
    <source>
        <dbReference type="ARBA" id="ARBA00023212"/>
    </source>
</evidence>
<dbReference type="EMBL" id="JAODUO010000900">
    <property type="protein sequence ID" value="KAK2173121.1"/>
    <property type="molecule type" value="Genomic_DNA"/>
</dbReference>
<dbReference type="InterPro" id="IPR019821">
    <property type="entry name" value="Kinesin_motor_CS"/>
</dbReference>
<evidence type="ECO:0000256" key="4">
    <source>
        <dbReference type="ARBA" id="ARBA00022741"/>
    </source>
</evidence>
<evidence type="ECO:0000256" key="1">
    <source>
        <dbReference type="ARBA" id="ARBA00004245"/>
    </source>
</evidence>
<dbReference type="SMART" id="SM00129">
    <property type="entry name" value="KISc"/>
    <property type="match status" value="1"/>
</dbReference>
<dbReference type="Pfam" id="PF00225">
    <property type="entry name" value="Kinesin"/>
    <property type="match status" value="1"/>
</dbReference>